<sequence length="413" mass="43542">MLMSRLRLLLVLASAGCAANAPSTHAGEAQAHPKPAASPVPEEGLTPRQALAREVTASLPRTRVASQEAPFQGEVLAAGTPGVEKRPNDVVIFTVPIGTASPVTCLFYPNPIDAGAAARSLFESLPEGITLERVRATEVKAFKGSPALYLEGDFSQGGQVGRIKVMVHADPVLPKSCFHEEMGYAQTFLRVTESVATGLSSTAKEQPVEPYFSDVQVTRVGNQVLGFQSSALFGAKTGGTIFEGSTTLVRPGSPTELQFLDTNYWEQTDAEGMLVVKSYSKRVNDAVTAQVKLSREQDGSYAVEGQLAGKDVQARLNGELLGEVSLAQRLRDGLLKGGEAVEAAMWVAPANPSAPTRVVFRPRAGAGPRAATMEAGSISVSVVLDAHGFVERMETPAGGATLMQERISQTGAP</sequence>
<gene>
    <name evidence="3" type="ORF">F0U60_09685</name>
</gene>
<evidence type="ECO:0000313" key="4">
    <source>
        <dbReference type="Proteomes" id="UP001611383"/>
    </source>
</evidence>
<evidence type="ECO:0000313" key="3">
    <source>
        <dbReference type="EMBL" id="WNG44349.1"/>
    </source>
</evidence>
<evidence type="ECO:0000256" key="2">
    <source>
        <dbReference type="SAM" id="SignalP"/>
    </source>
</evidence>
<dbReference type="Proteomes" id="UP001611383">
    <property type="component" value="Chromosome"/>
</dbReference>
<organism evidence="3 4">
    <name type="scientific">Archangium minus</name>
    <dbReference type="NCBI Taxonomy" id="83450"/>
    <lineage>
        <taxon>Bacteria</taxon>
        <taxon>Pseudomonadati</taxon>
        <taxon>Myxococcota</taxon>
        <taxon>Myxococcia</taxon>
        <taxon>Myxococcales</taxon>
        <taxon>Cystobacterineae</taxon>
        <taxon>Archangiaceae</taxon>
        <taxon>Archangium</taxon>
    </lineage>
</organism>
<name>A0ABY9WKN6_9BACT</name>
<proteinExistence type="predicted"/>
<dbReference type="EMBL" id="CP043494">
    <property type="protein sequence ID" value="WNG44349.1"/>
    <property type="molecule type" value="Genomic_DNA"/>
</dbReference>
<keyword evidence="4" id="KW-1185">Reference proteome</keyword>
<reference evidence="3 4" key="1">
    <citation type="submission" date="2019-08" db="EMBL/GenBank/DDBJ databases">
        <title>Archangium and Cystobacter genomes.</title>
        <authorList>
            <person name="Chen I.-C.K."/>
            <person name="Wielgoss S."/>
        </authorList>
    </citation>
    <scope>NUCLEOTIDE SEQUENCE [LARGE SCALE GENOMIC DNA]</scope>
    <source>
        <strain evidence="3 4">Cbm 6</strain>
    </source>
</reference>
<evidence type="ECO:0000256" key="1">
    <source>
        <dbReference type="SAM" id="MobiDB-lite"/>
    </source>
</evidence>
<accession>A0ABY9WKN6</accession>
<evidence type="ECO:0008006" key="5">
    <source>
        <dbReference type="Google" id="ProtNLM"/>
    </source>
</evidence>
<feature type="region of interest" description="Disordered" evidence="1">
    <location>
        <begin position="23"/>
        <end position="44"/>
    </location>
</feature>
<keyword evidence="2" id="KW-0732">Signal</keyword>
<feature type="signal peptide" evidence="2">
    <location>
        <begin position="1"/>
        <end position="26"/>
    </location>
</feature>
<feature type="chain" id="PRO_5045072918" description="Lipoprotein" evidence="2">
    <location>
        <begin position="27"/>
        <end position="413"/>
    </location>
</feature>
<protein>
    <recommendedName>
        <fullName evidence="5">Lipoprotein</fullName>
    </recommendedName>
</protein>